<evidence type="ECO:0000313" key="2">
    <source>
        <dbReference type="Proteomes" id="UP000515964"/>
    </source>
</evidence>
<dbReference type="Proteomes" id="UP000515964">
    <property type="component" value="Segment"/>
</dbReference>
<proteinExistence type="predicted"/>
<reference evidence="1 2" key="1">
    <citation type="submission" date="2020-05" db="EMBL/GenBank/DDBJ databases">
        <authorList>
            <person name="Debarbieux L."/>
        </authorList>
    </citation>
    <scope>NUCLEOTIDE SEQUENCE [LARGE SCALE GENOMIC DNA]</scope>
</reference>
<dbReference type="EMBL" id="MT496970">
    <property type="protein sequence ID" value="QNJ49241.1"/>
    <property type="molecule type" value="Genomic_DNA"/>
</dbReference>
<sequence length="119" mass="13419">MKNIIDVDVFGITALQDKQATLYYHKKEDKAYIYIYLGAEKFGVGDMALNVEGDLPLEQKLKVFRFTRDVKLDGVIAILQEDHYYMVTFVTPAFSGLNGEEALNDVIILKIGNALNDVN</sequence>
<dbReference type="RefSeq" id="YP_009986993.1">
    <property type="nucleotide sequence ID" value="NC_052662.1"/>
</dbReference>
<protein>
    <submittedName>
        <fullName evidence="1">Uncharacterized protein</fullName>
    </submittedName>
</protein>
<dbReference type="GeneID" id="62614448"/>
<evidence type="ECO:0000313" key="1">
    <source>
        <dbReference type="EMBL" id="QNJ49241.1"/>
    </source>
</evidence>
<accession>A0A7G8L1E3</accession>
<organism evidence="1 2">
    <name type="scientific">Escherichia phage Mt1B1_P17</name>
    <dbReference type="NCBI Taxonomy" id="2743961"/>
    <lineage>
        <taxon>Viruses</taxon>
        <taxon>Duplodnaviria</taxon>
        <taxon>Heunggongvirae</taxon>
        <taxon>Uroviricota</taxon>
        <taxon>Caudoviricetes</taxon>
        <taxon>Stephanstirmvirinae</taxon>
        <taxon>Phapecoctavirus</taxon>
        <taxon>Phapecoctavirus Mt1B1P17</taxon>
    </lineage>
</organism>
<dbReference type="KEGG" id="vg:62614448"/>
<keyword evidence="2" id="KW-1185">Reference proteome</keyword>
<name>A0A7G8L1E3_9CAUD</name>